<keyword evidence="1" id="KW-0812">Transmembrane</keyword>
<sequence length="67" mass="7634">MSKSHNRISDGDSSERQVVFWAHSSHFTEPWQSLCTNGLKFFSSGVAIIIPVSLSAVIVRKRIFRRQ</sequence>
<dbReference type="EMBL" id="CP069103">
    <property type="protein sequence ID" value="QSS52013.1"/>
    <property type="molecule type" value="Genomic_DNA"/>
</dbReference>
<organism evidence="2 3">
    <name type="scientific">Ajellomyces capsulatus (strain H88)</name>
    <name type="common">Darling's disease fungus</name>
    <name type="synonym">Histoplasma capsulatum</name>
    <dbReference type="NCBI Taxonomy" id="544711"/>
    <lineage>
        <taxon>Eukaryota</taxon>
        <taxon>Fungi</taxon>
        <taxon>Dikarya</taxon>
        <taxon>Ascomycota</taxon>
        <taxon>Pezizomycotina</taxon>
        <taxon>Eurotiomycetes</taxon>
        <taxon>Eurotiomycetidae</taxon>
        <taxon>Onygenales</taxon>
        <taxon>Ajellomycetaceae</taxon>
        <taxon>Histoplasma</taxon>
    </lineage>
</organism>
<reference evidence="2" key="1">
    <citation type="submission" date="2021-01" db="EMBL/GenBank/DDBJ databases">
        <title>Chromosome-level genome assembly of a human fungal pathogen reveals clustering of transcriptionally co-regulated genes.</title>
        <authorList>
            <person name="Voorhies M."/>
            <person name="Cohen S."/>
            <person name="Shea T.P."/>
            <person name="Petrus S."/>
            <person name="Munoz J.F."/>
            <person name="Poplawski S."/>
            <person name="Goldman W.E."/>
            <person name="Michael T."/>
            <person name="Cuomo C.A."/>
            <person name="Sil A."/>
            <person name="Beyhan S."/>
        </authorList>
    </citation>
    <scope>NUCLEOTIDE SEQUENCE</scope>
    <source>
        <strain evidence="2">H88</strain>
    </source>
</reference>
<evidence type="ECO:0000313" key="2">
    <source>
        <dbReference type="EMBL" id="QSS52013.1"/>
    </source>
</evidence>
<accession>A0A8A1LH87</accession>
<keyword evidence="1" id="KW-0472">Membrane</keyword>
<proteinExistence type="predicted"/>
<dbReference type="AlphaFoldDB" id="A0A8A1LH87"/>
<feature type="transmembrane region" description="Helical" evidence="1">
    <location>
        <begin position="41"/>
        <end position="59"/>
    </location>
</feature>
<dbReference type="VEuPathDB" id="FungiDB:I7I53_07507"/>
<evidence type="ECO:0000256" key="1">
    <source>
        <dbReference type="SAM" id="Phobius"/>
    </source>
</evidence>
<keyword evidence="1" id="KW-1133">Transmembrane helix</keyword>
<name>A0A8A1LH87_AJEC8</name>
<protein>
    <submittedName>
        <fullName evidence="2">Uncharacterized protein</fullName>
    </submittedName>
</protein>
<dbReference type="Proteomes" id="UP000663419">
    <property type="component" value="Chromosome 2"/>
</dbReference>
<gene>
    <name evidence="2" type="ORF">I7I53_07507</name>
</gene>
<evidence type="ECO:0000313" key="3">
    <source>
        <dbReference type="Proteomes" id="UP000663419"/>
    </source>
</evidence>